<dbReference type="STRING" id="7719.ENSCINP00000031454"/>
<dbReference type="PANTHER" id="PTHR47092:SF1">
    <property type="entry name" value="CHROMATIN REMODELING REGULATOR CECR2"/>
    <property type="match status" value="1"/>
</dbReference>
<keyword evidence="1 2" id="KW-0103">Bromodomain</keyword>
<sequence>DFIMYSMKDLLSWWEVPAIAHFFSLFKSCFSLTDFTIEELEEALLTDGENDASTAFTSKLLMELLQGCYNNSNISVTNYHETLIDIMKRRWEIEDGRVNPLSSIYSDFHSLPTQLKVQIIHRLTEYRLDAQDVDEKLSGLNPSDLRLEPLGSDRNGSKYWYFFGVRLYKETPPLHKSGKRRNGSSPSVKRNDDFTSAETSRREEETDRLSDSKWEVVCYNVNDWKQLAKKMVAGISEKEEALHQLITENFLPNLPKIVEDMENQKLQKLQAEPRRSSCRLLAKKLYEEDGGIELKREEQENVRRKEEEQEEQRRQRLEDGLLLDDDSSSGSESNTDPVSPPQRSQLKRESSSNQLHQRKDSGPKRFPSLLNRKTKSTVSTENKIKQKLQNISDHEYAVMQKTWEVLDNNPEAWPFQTPVEESYAPGYHSVIKRPMDLSTIEDKLKQQKYSSVKDFKEDITLMFNNCRLYNGPDSEYTEVANQLDELFQTTLSKNL</sequence>
<feature type="compositionally biased region" description="Polar residues" evidence="3">
    <location>
        <begin position="333"/>
        <end position="344"/>
    </location>
</feature>
<dbReference type="InterPro" id="IPR036427">
    <property type="entry name" value="Bromodomain-like_sf"/>
</dbReference>
<name>H2XP71_CIOIN</name>
<reference evidence="6" key="1">
    <citation type="journal article" date="2002" name="Science">
        <title>The draft genome of Ciona intestinalis: insights into chordate and vertebrate origins.</title>
        <authorList>
            <person name="Dehal P."/>
            <person name="Satou Y."/>
            <person name="Campbell R.K."/>
            <person name="Chapman J."/>
            <person name="Degnan B."/>
            <person name="De Tomaso A."/>
            <person name="Davidson B."/>
            <person name="Di Gregorio A."/>
            <person name="Gelpke M."/>
            <person name="Goodstein D.M."/>
            <person name="Harafuji N."/>
            <person name="Hastings K.E."/>
            <person name="Ho I."/>
            <person name="Hotta K."/>
            <person name="Huang W."/>
            <person name="Kawashima T."/>
            <person name="Lemaire P."/>
            <person name="Martinez D."/>
            <person name="Meinertzhagen I.A."/>
            <person name="Necula S."/>
            <person name="Nonaka M."/>
            <person name="Putnam N."/>
            <person name="Rash S."/>
            <person name="Saiga H."/>
            <person name="Satake M."/>
            <person name="Terry A."/>
            <person name="Yamada L."/>
            <person name="Wang H.G."/>
            <person name="Awazu S."/>
            <person name="Azumi K."/>
            <person name="Boore J."/>
            <person name="Branno M."/>
            <person name="Chin-Bow S."/>
            <person name="DeSantis R."/>
            <person name="Doyle S."/>
            <person name="Francino P."/>
            <person name="Keys D.N."/>
            <person name="Haga S."/>
            <person name="Hayashi H."/>
            <person name="Hino K."/>
            <person name="Imai K.S."/>
            <person name="Inaba K."/>
            <person name="Kano S."/>
            <person name="Kobayashi K."/>
            <person name="Kobayashi M."/>
            <person name="Lee B.I."/>
            <person name="Makabe K.W."/>
            <person name="Manohar C."/>
            <person name="Matassi G."/>
            <person name="Medina M."/>
            <person name="Mochizuki Y."/>
            <person name="Mount S."/>
            <person name="Morishita T."/>
            <person name="Miura S."/>
            <person name="Nakayama A."/>
            <person name="Nishizaka S."/>
            <person name="Nomoto H."/>
            <person name="Ohta F."/>
            <person name="Oishi K."/>
            <person name="Rigoutsos I."/>
            <person name="Sano M."/>
            <person name="Sasaki A."/>
            <person name="Sasakura Y."/>
            <person name="Shoguchi E."/>
            <person name="Shin-i T."/>
            <person name="Spagnuolo A."/>
            <person name="Stainier D."/>
            <person name="Suzuki M.M."/>
            <person name="Tassy O."/>
            <person name="Takatori N."/>
            <person name="Tokuoka M."/>
            <person name="Yagi K."/>
            <person name="Yoshizaki F."/>
            <person name="Wada S."/>
            <person name="Zhang C."/>
            <person name="Hyatt P.D."/>
            <person name="Larimer F."/>
            <person name="Detter C."/>
            <person name="Doggett N."/>
            <person name="Glavina T."/>
            <person name="Hawkins T."/>
            <person name="Richardson P."/>
            <person name="Lucas S."/>
            <person name="Kohara Y."/>
            <person name="Levine M."/>
            <person name="Satoh N."/>
            <person name="Rokhsar D.S."/>
        </authorList>
    </citation>
    <scope>NUCLEOTIDE SEQUENCE [LARGE SCALE GENOMIC DNA]</scope>
</reference>
<dbReference type="InterPro" id="IPR029614">
    <property type="entry name" value="CECR2"/>
</dbReference>
<dbReference type="PRINTS" id="PR00503">
    <property type="entry name" value="BROMODOMAIN"/>
</dbReference>
<evidence type="ECO:0000259" key="4">
    <source>
        <dbReference type="PROSITE" id="PS50014"/>
    </source>
</evidence>
<dbReference type="OMA" id="ADAPCKE"/>
<dbReference type="Proteomes" id="UP000008144">
    <property type="component" value="Chromosome 11"/>
</dbReference>
<proteinExistence type="predicted"/>
<evidence type="ECO:0000256" key="2">
    <source>
        <dbReference type="PROSITE-ProRule" id="PRU00035"/>
    </source>
</evidence>
<organism evidence="5 6">
    <name type="scientific">Ciona intestinalis</name>
    <name type="common">Transparent sea squirt</name>
    <name type="synonym">Ascidia intestinalis</name>
    <dbReference type="NCBI Taxonomy" id="7719"/>
    <lineage>
        <taxon>Eukaryota</taxon>
        <taxon>Metazoa</taxon>
        <taxon>Chordata</taxon>
        <taxon>Tunicata</taxon>
        <taxon>Ascidiacea</taxon>
        <taxon>Phlebobranchia</taxon>
        <taxon>Cionidae</taxon>
        <taxon>Ciona</taxon>
    </lineage>
</organism>
<dbReference type="Pfam" id="PF00439">
    <property type="entry name" value="Bromodomain"/>
    <property type="match status" value="1"/>
</dbReference>
<dbReference type="SUPFAM" id="SSF47370">
    <property type="entry name" value="Bromodomain"/>
    <property type="match status" value="1"/>
</dbReference>
<feature type="region of interest" description="Disordered" evidence="3">
    <location>
        <begin position="297"/>
        <end position="380"/>
    </location>
</feature>
<protein>
    <recommendedName>
        <fullName evidence="4">Bromo domain-containing protein</fullName>
    </recommendedName>
</protein>
<dbReference type="InParanoid" id="H2XP71"/>
<dbReference type="EMBL" id="EAAA01000758">
    <property type="status" value="NOT_ANNOTATED_CDS"/>
    <property type="molecule type" value="Genomic_DNA"/>
</dbReference>
<accession>H2XP71</accession>
<feature type="compositionally biased region" description="Basic and acidic residues" evidence="3">
    <location>
        <begin position="297"/>
        <end position="319"/>
    </location>
</feature>
<dbReference type="InterPro" id="IPR001487">
    <property type="entry name" value="Bromodomain"/>
</dbReference>
<evidence type="ECO:0000256" key="3">
    <source>
        <dbReference type="SAM" id="MobiDB-lite"/>
    </source>
</evidence>
<dbReference type="GeneTree" id="ENSGT00940000166757"/>
<reference evidence="5" key="3">
    <citation type="submission" date="2025-08" db="UniProtKB">
        <authorList>
            <consortium name="Ensembl"/>
        </authorList>
    </citation>
    <scope>IDENTIFICATION</scope>
</reference>
<dbReference type="PANTHER" id="PTHR47092">
    <property type="entry name" value="CAT EYE SYNDROME CRITICAL REGION PROTEIN 2"/>
    <property type="match status" value="1"/>
</dbReference>
<dbReference type="GO" id="GO:0006338">
    <property type="term" value="P:chromatin remodeling"/>
    <property type="evidence" value="ECO:0007669"/>
    <property type="project" value="InterPro"/>
</dbReference>
<feature type="domain" description="Bromo" evidence="4">
    <location>
        <begin position="407"/>
        <end position="477"/>
    </location>
</feature>
<dbReference type="SMART" id="SM00297">
    <property type="entry name" value="BROMO"/>
    <property type="match status" value="1"/>
</dbReference>
<dbReference type="HOGENOM" id="CLU_029092_1_0_1"/>
<evidence type="ECO:0000313" key="5">
    <source>
        <dbReference type="Ensembl" id="ENSCINP00000031454.1"/>
    </source>
</evidence>
<dbReference type="Ensembl" id="ENSCINT00000034553.1">
    <property type="protein sequence ID" value="ENSCINP00000031454.1"/>
    <property type="gene ID" value="ENSCING00000018197.1"/>
</dbReference>
<dbReference type="GO" id="GO:0090537">
    <property type="term" value="C:CERF complex"/>
    <property type="evidence" value="ECO:0007669"/>
    <property type="project" value="InterPro"/>
</dbReference>
<evidence type="ECO:0000256" key="1">
    <source>
        <dbReference type="ARBA" id="ARBA00023117"/>
    </source>
</evidence>
<evidence type="ECO:0000313" key="6">
    <source>
        <dbReference type="Proteomes" id="UP000008144"/>
    </source>
</evidence>
<reference evidence="5" key="4">
    <citation type="submission" date="2025-09" db="UniProtKB">
        <authorList>
            <consortium name="Ensembl"/>
        </authorList>
    </citation>
    <scope>IDENTIFICATION</scope>
</reference>
<feature type="compositionally biased region" description="Basic and acidic residues" evidence="3">
    <location>
        <begin position="189"/>
        <end position="206"/>
    </location>
</feature>
<dbReference type="PROSITE" id="PS50014">
    <property type="entry name" value="BROMODOMAIN_2"/>
    <property type="match status" value="1"/>
</dbReference>
<dbReference type="AlphaFoldDB" id="H2XP71"/>
<feature type="region of interest" description="Disordered" evidence="3">
    <location>
        <begin position="174"/>
        <end position="206"/>
    </location>
</feature>
<keyword evidence="6" id="KW-1185">Reference proteome</keyword>
<reference evidence="5" key="2">
    <citation type="journal article" date="2008" name="Genome Biol.">
        <title>Improved genome assembly and evidence-based global gene model set for the chordate Ciona intestinalis: new insight into intron and operon populations.</title>
        <authorList>
            <person name="Satou Y."/>
            <person name="Mineta K."/>
            <person name="Ogasawara M."/>
            <person name="Sasakura Y."/>
            <person name="Shoguchi E."/>
            <person name="Ueno K."/>
            <person name="Yamada L."/>
            <person name="Matsumoto J."/>
            <person name="Wasserscheid J."/>
            <person name="Dewar K."/>
            <person name="Wiley G.B."/>
            <person name="Macmil S.L."/>
            <person name="Roe B.A."/>
            <person name="Zeller R.W."/>
            <person name="Hastings K.E."/>
            <person name="Lemaire P."/>
            <person name="Lindquist E."/>
            <person name="Endo T."/>
            <person name="Hotta K."/>
            <person name="Inaba K."/>
        </authorList>
    </citation>
    <scope>NUCLEOTIDE SEQUENCE [LARGE SCALE GENOMIC DNA]</scope>
    <source>
        <strain evidence="5">wild type</strain>
    </source>
</reference>
<dbReference type="Gene3D" id="1.20.920.10">
    <property type="entry name" value="Bromodomain-like"/>
    <property type="match status" value="1"/>
</dbReference>